<evidence type="ECO:0000256" key="1">
    <source>
        <dbReference type="SAM" id="SignalP"/>
    </source>
</evidence>
<feature type="chain" id="PRO_5043361494" evidence="1">
    <location>
        <begin position="26"/>
        <end position="199"/>
    </location>
</feature>
<dbReference type="Proteomes" id="UP001066276">
    <property type="component" value="Chromosome 12"/>
</dbReference>
<feature type="signal peptide" evidence="1">
    <location>
        <begin position="1"/>
        <end position="25"/>
    </location>
</feature>
<dbReference type="AlphaFoldDB" id="A0AAV7L0L0"/>
<keyword evidence="3" id="KW-1185">Reference proteome</keyword>
<gene>
    <name evidence="2" type="ORF">NDU88_005374</name>
</gene>
<name>A0AAV7L0L0_PLEWA</name>
<comment type="caution">
    <text evidence="2">The sequence shown here is derived from an EMBL/GenBank/DDBJ whole genome shotgun (WGS) entry which is preliminary data.</text>
</comment>
<reference evidence="2" key="1">
    <citation type="journal article" date="2022" name="bioRxiv">
        <title>Sequencing and chromosome-scale assembly of the giantPleurodeles waltlgenome.</title>
        <authorList>
            <person name="Brown T."/>
            <person name="Elewa A."/>
            <person name="Iarovenko S."/>
            <person name="Subramanian E."/>
            <person name="Araus A.J."/>
            <person name="Petzold A."/>
            <person name="Susuki M."/>
            <person name="Suzuki K.-i.T."/>
            <person name="Hayashi T."/>
            <person name="Toyoda A."/>
            <person name="Oliveira C."/>
            <person name="Osipova E."/>
            <person name="Leigh N.D."/>
            <person name="Simon A."/>
            <person name="Yun M.H."/>
        </authorList>
    </citation>
    <scope>NUCLEOTIDE SEQUENCE</scope>
    <source>
        <strain evidence="2">20211129_DDA</strain>
        <tissue evidence="2">Liver</tissue>
    </source>
</reference>
<organism evidence="2 3">
    <name type="scientific">Pleurodeles waltl</name>
    <name type="common">Iberian ribbed newt</name>
    <dbReference type="NCBI Taxonomy" id="8319"/>
    <lineage>
        <taxon>Eukaryota</taxon>
        <taxon>Metazoa</taxon>
        <taxon>Chordata</taxon>
        <taxon>Craniata</taxon>
        <taxon>Vertebrata</taxon>
        <taxon>Euteleostomi</taxon>
        <taxon>Amphibia</taxon>
        <taxon>Batrachia</taxon>
        <taxon>Caudata</taxon>
        <taxon>Salamandroidea</taxon>
        <taxon>Salamandridae</taxon>
        <taxon>Pleurodelinae</taxon>
        <taxon>Pleurodeles</taxon>
    </lineage>
</organism>
<evidence type="ECO:0000313" key="3">
    <source>
        <dbReference type="Proteomes" id="UP001066276"/>
    </source>
</evidence>
<dbReference type="EMBL" id="JANPWB010000016">
    <property type="protein sequence ID" value="KAJ1085241.1"/>
    <property type="molecule type" value="Genomic_DNA"/>
</dbReference>
<accession>A0AAV7L0L0</accession>
<proteinExistence type="predicted"/>
<evidence type="ECO:0000313" key="2">
    <source>
        <dbReference type="EMBL" id="KAJ1085241.1"/>
    </source>
</evidence>
<sequence>MSVGCSDGRKALFVIFIVVVASVDNVNVNCDVEGIKSPVYGADVNCVVTVDAALDGILADAIFLDCIFFDCVGEVKSTINGDLVEINTLVDEMRAVIAATADVLDNNALIDETIVSVDIVVDTNVDYAAVVRVVSCGVLDLDVSGSAKRKWCGSLFFRDGLEGWEEADPVEIMFHFFESLCVVTSRPYYSSLKPLVRGS</sequence>
<keyword evidence="1" id="KW-0732">Signal</keyword>
<protein>
    <submittedName>
        <fullName evidence="2">Uncharacterized protein</fullName>
    </submittedName>
</protein>